<comment type="caution">
    <text evidence="2">The sequence shown here is derived from an EMBL/GenBank/DDBJ whole genome shotgun (WGS) entry which is preliminary data.</text>
</comment>
<dbReference type="Pfam" id="PF02643">
    <property type="entry name" value="DUF192"/>
    <property type="match status" value="1"/>
</dbReference>
<dbReference type="RefSeq" id="WP_229779219.1">
    <property type="nucleotide sequence ID" value="NZ_BMPO01000002.1"/>
</dbReference>
<dbReference type="PANTHER" id="PTHR37953:SF1">
    <property type="entry name" value="UPF0127 PROTEIN MJ1496"/>
    <property type="match status" value="1"/>
</dbReference>
<dbReference type="InterPro" id="IPR003795">
    <property type="entry name" value="DUF192"/>
</dbReference>
<evidence type="ECO:0000313" key="3">
    <source>
        <dbReference type="Proteomes" id="UP000635983"/>
    </source>
</evidence>
<evidence type="ECO:0008006" key="4">
    <source>
        <dbReference type="Google" id="ProtNLM"/>
    </source>
</evidence>
<reference evidence="2" key="1">
    <citation type="journal article" date="2014" name="Int. J. Syst. Evol. Microbiol.">
        <title>Complete genome sequence of Corynebacterium casei LMG S-19264T (=DSM 44701T), isolated from a smear-ripened cheese.</title>
        <authorList>
            <consortium name="US DOE Joint Genome Institute (JGI-PGF)"/>
            <person name="Walter F."/>
            <person name="Albersmeier A."/>
            <person name="Kalinowski J."/>
            <person name="Ruckert C."/>
        </authorList>
    </citation>
    <scope>NUCLEOTIDE SEQUENCE</scope>
    <source>
        <strain evidence="2">JCM 30078</strain>
    </source>
</reference>
<keyword evidence="3" id="KW-1185">Reference proteome</keyword>
<dbReference type="Gene3D" id="2.60.120.1140">
    <property type="entry name" value="Protein of unknown function DUF192"/>
    <property type="match status" value="1"/>
</dbReference>
<accession>A0A917PPG2</accession>
<gene>
    <name evidence="2" type="ORF">GCM10009304_10040</name>
</gene>
<evidence type="ECO:0000313" key="2">
    <source>
        <dbReference type="EMBL" id="GGJ85947.1"/>
    </source>
</evidence>
<protein>
    <recommendedName>
        <fullName evidence="4">DUF192 domain-containing protein</fullName>
    </recommendedName>
</protein>
<dbReference type="PANTHER" id="PTHR37953">
    <property type="entry name" value="UPF0127 PROTEIN MJ1496"/>
    <property type="match status" value="1"/>
</dbReference>
<dbReference type="AlphaFoldDB" id="A0A917PPG2"/>
<dbReference type="Proteomes" id="UP000635983">
    <property type="component" value="Unassembled WGS sequence"/>
</dbReference>
<feature type="signal peptide" evidence="1">
    <location>
        <begin position="1"/>
        <end position="20"/>
    </location>
</feature>
<dbReference type="EMBL" id="BMPO01000002">
    <property type="protein sequence ID" value="GGJ85947.1"/>
    <property type="molecule type" value="Genomic_DNA"/>
</dbReference>
<proteinExistence type="predicted"/>
<keyword evidence="1" id="KW-0732">Signal</keyword>
<feature type="chain" id="PRO_5037226324" description="DUF192 domain-containing protein" evidence="1">
    <location>
        <begin position="21"/>
        <end position="139"/>
    </location>
</feature>
<organism evidence="2 3">
    <name type="scientific">Pseudomonas matsuisoli</name>
    <dbReference type="NCBI Taxonomy" id="1515666"/>
    <lineage>
        <taxon>Bacteria</taxon>
        <taxon>Pseudomonadati</taxon>
        <taxon>Pseudomonadota</taxon>
        <taxon>Gammaproteobacteria</taxon>
        <taxon>Pseudomonadales</taxon>
        <taxon>Pseudomonadaceae</taxon>
        <taxon>Pseudomonas</taxon>
    </lineage>
</organism>
<dbReference type="InterPro" id="IPR038695">
    <property type="entry name" value="Saro_0823-like_sf"/>
</dbReference>
<evidence type="ECO:0000256" key="1">
    <source>
        <dbReference type="SAM" id="SignalP"/>
    </source>
</evidence>
<name>A0A917PPG2_9PSED</name>
<sequence>MRNCLCLVLAGCAFAAMAHAEPPLTEMTIGNERLNVEVAVDAAARQLGLMYRKELPEDRGMLFRFADAGVHCMWMKNTYIPLTAAFLDEEGRIVDLIDLEPESTETRCSSAPARYAIEVNQGWFEKHGIEKGARVEGLR</sequence>
<reference evidence="2" key="2">
    <citation type="submission" date="2020-09" db="EMBL/GenBank/DDBJ databases">
        <authorList>
            <person name="Sun Q."/>
            <person name="Ohkuma M."/>
        </authorList>
    </citation>
    <scope>NUCLEOTIDE SEQUENCE</scope>
    <source>
        <strain evidence="2">JCM 30078</strain>
    </source>
</reference>